<reference evidence="8" key="1">
    <citation type="submission" date="2020-01" db="EMBL/GenBank/DDBJ databases">
        <title>Caldichromatium gen. nov., sp. nov., a thermophilic purple sulfur bacterium member of the family Chromatiaceae isolated from Nakabusa hot spring, Japan.</title>
        <authorList>
            <person name="Saini M.K."/>
            <person name="Hanada S."/>
            <person name="Tank M."/>
        </authorList>
    </citation>
    <scope>NUCLEOTIDE SEQUENCE [LARGE SCALE GENOMIC DNA]</scope>
    <source>
        <strain evidence="8">No.7</strain>
    </source>
</reference>
<evidence type="ECO:0000256" key="4">
    <source>
        <dbReference type="ARBA" id="ARBA00022777"/>
    </source>
</evidence>
<evidence type="ECO:0000313" key="8">
    <source>
        <dbReference type="Proteomes" id="UP000502699"/>
    </source>
</evidence>
<dbReference type="PIRSF" id="PIRSF006221">
    <property type="entry name" value="Ketosamine-3-kinase"/>
    <property type="match status" value="1"/>
</dbReference>
<keyword evidence="2 6" id="KW-0808">Transferase</keyword>
<evidence type="ECO:0000313" key="7">
    <source>
        <dbReference type="EMBL" id="QIK38334.1"/>
    </source>
</evidence>
<keyword evidence="3" id="KW-0547">Nucleotide-binding</keyword>
<dbReference type="GO" id="GO:0005524">
    <property type="term" value="F:ATP binding"/>
    <property type="evidence" value="ECO:0007669"/>
    <property type="project" value="UniProtKB-KW"/>
</dbReference>
<dbReference type="Gene3D" id="3.30.200.20">
    <property type="entry name" value="Phosphorylase Kinase, domain 1"/>
    <property type="match status" value="1"/>
</dbReference>
<dbReference type="RefSeq" id="WP_166271092.1">
    <property type="nucleotide sequence ID" value="NZ_CP048029.1"/>
</dbReference>
<evidence type="ECO:0000256" key="1">
    <source>
        <dbReference type="ARBA" id="ARBA00009460"/>
    </source>
</evidence>
<dbReference type="InterPro" id="IPR011009">
    <property type="entry name" value="Kinase-like_dom_sf"/>
</dbReference>
<dbReference type="FunFam" id="3.30.200.20:FF:000264">
    <property type="entry name" value="Protein-ribulosamine 3-kinase, chloroplastic"/>
    <property type="match status" value="1"/>
</dbReference>
<dbReference type="AlphaFoldDB" id="A0A6G7VED6"/>
<dbReference type="PANTHER" id="PTHR12149">
    <property type="entry name" value="FRUCTOSAMINE 3 KINASE-RELATED PROTEIN"/>
    <property type="match status" value="1"/>
</dbReference>
<dbReference type="Pfam" id="PF03881">
    <property type="entry name" value="Fructosamin_kin"/>
    <property type="match status" value="1"/>
</dbReference>
<gene>
    <name evidence="7" type="ORF">GWK36_10490</name>
</gene>
<dbReference type="GO" id="GO:0005737">
    <property type="term" value="C:cytoplasm"/>
    <property type="evidence" value="ECO:0007669"/>
    <property type="project" value="UniProtKB-ARBA"/>
</dbReference>
<proteinExistence type="inferred from homology"/>
<organism evidence="7 8">
    <name type="scientific">Caldichromatium japonicum</name>
    <dbReference type="NCBI Taxonomy" id="2699430"/>
    <lineage>
        <taxon>Bacteria</taxon>
        <taxon>Pseudomonadati</taxon>
        <taxon>Pseudomonadota</taxon>
        <taxon>Gammaproteobacteria</taxon>
        <taxon>Chromatiales</taxon>
        <taxon>Chromatiaceae</taxon>
        <taxon>Caldichromatium</taxon>
    </lineage>
</organism>
<dbReference type="Proteomes" id="UP000502699">
    <property type="component" value="Chromosome"/>
</dbReference>
<sequence length="291" mass="32071">MTHWEQIAEAIGQATGENFVIEQQRSVGGGCINHAAVIEGNGLRFFVKLNRAQARAMFEAECAGLDELRKADAIRVPRPICTGVAGGESFLAMEYLDLSGRVDGARAGCQLAELHRVTAEQFGWTRDNTIGATPQINTPYRDWASFWRECRLGPQLRLAAANGYGGRLQQTGERLMESLTALLDHRPAPSLLHGDLWGGNIGATPSAEPVIFDPAVYYGDREADLAMTELFGGFDARFYAAYRESWSLDPGYGVRKTLYNLYHILNHLNLFGGGYLLQAQSMIERLLAELS</sequence>
<dbReference type="EMBL" id="CP048029">
    <property type="protein sequence ID" value="QIK38334.1"/>
    <property type="molecule type" value="Genomic_DNA"/>
</dbReference>
<keyword evidence="5" id="KW-0067">ATP-binding</keyword>
<evidence type="ECO:0000256" key="5">
    <source>
        <dbReference type="ARBA" id="ARBA00022840"/>
    </source>
</evidence>
<dbReference type="KEGG" id="cjap:GWK36_10490"/>
<keyword evidence="4 6" id="KW-0418">Kinase</keyword>
<evidence type="ECO:0000256" key="3">
    <source>
        <dbReference type="ARBA" id="ARBA00022741"/>
    </source>
</evidence>
<comment type="similarity">
    <text evidence="1 6">Belongs to the fructosamine kinase family.</text>
</comment>
<protein>
    <submittedName>
        <fullName evidence="7">Fructosamine kinase family protein</fullName>
    </submittedName>
</protein>
<accession>A0A6G7VED6</accession>
<dbReference type="Gene3D" id="3.90.1200.10">
    <property type="match status" value="1"/>
</dbReference>
<evidence type="ECO:0000256" key="6">
    <source>
        <dbReference type="PIRNR" id="PIRNR006221"/>
    </source>
</evidence>
<dbReference type="GO" id="GO:0016301">
    <property type="term" value="F:kinase activity"/>
    <property type="evidence" value="ECO:0007669"/>
    <property type="project" value="UniProtKB-UniRule"/>
</dbReference>
<dbReference type="PANTHER" id="PTHR12149:SF8">
    <property type="entry name" value="PROTEIN-RIBULOSAMINE 3-KINASE"/>
    <property type="match status" value="1"/>
</dbReference>
<name>A0A6G7VED6_9GAMM</name>
<evidence type="ECO:0000256" key="2">
    <source>
        <dbReference type="ARBA" id="ARBA00022679"/>
    </source>
</evidence>
<keyword evidence="8" id="KW-1185">Reference proteome</keyword>
<dbReference type="SUPFAM" id="SSF56112">
    <property type="entry name" value="Protein kinase-like (PK-like)"/>
    <property type="match status" value="1"/>
</dbReference>
<dbReference type="InterPro" id="IPR016477">
    <property type="entry name" value="Fructo-/Ketosamine-3-kinase"/>
</dbReference>